<accession>F9QB16</accession>
<name>F9QB16_9PAST</name>
<dbReference type="STRING" id="1035188.HMPREF9952_1624"/>
<dbReference type="EMBL" id="AFUV01000018">
    <property type="protein sequence ID" value="EGV05261.1"/>
    <property type="molecule type" value="Genomic_DNA"/>
</dbReference>
<organism evidence="2 3">
    <name type="scientific">Haemophilus pittmaniae HK 85</name>
    <dbReference type="NCBI Taxonomy" id="1035188"/>
    <lineage>
        <taxon>Bacteria</taxon>
        <taxon>Pseudomonadati</taxon>
        <taxon>Pseudomonadota</taxon>
        <taxon>Gammaproteobacteria</taxon>
        <taxon>Pasteurellales</taxon>
        <taxon>Pasteurellaceae</taxon>
        <taxon>Haemophilus</taxon>
    </lineage>
</organism>
<keyword evidence="1" id="KW-0732">Signal</keyword>
<dbReference type="NCBIfam" id="TIGR01626">
    <property type="entry name" value="ytfJ_HI0045"/>
    <property type="match status" value="1"/>
</dbReference>
<proteinExistence type="predicted"/>
<dbReference type="Pfam" id="PF09695">
    <property type="entry name" value="YtfJ_HI0045"/>
    <property type="match status" value="1"/>
</dbReference>
<protein>
    <submittedName>
        <fullName evidence="2">TIGR01626 family protein</fullName>
    </submittedName>
</protein>
<dbReference type="Proteomes" id="UP000006235">
    <property type="component" value="Unassembled WGS sequence"/>
</dbReference>
<evidence type="ECO:0000313" key="2">
    <source>
        <dbReference type="EMBL" id="EGV05261.1"/>
    </source>
</evidence>
<reference evidence="2 3" key="1">
    <citation type="submission" date="2011-07" db="EMBL/GenBank/DDBJ databases">
        <authorList>
            <person name="Harkins D.M."/>
            <person name="Madupu R."/>
            <person name="Durkin A.S."/>
            <person name="Torralba M."/>
            <person name="Methe B."/>
            <person name="Sutton G.G."/>
            <person name="Nelson K.E."/>
        </authorList>
    </citation>
    <scope>NUCLEOTIDE SEQUENCE [LARGE SCALE GENOMIC DNA]</scope>
    <source>
        <strain evidence="2 3">HK 85</strain>
    </source>
</reference>
<dbReference type="AlphaFoldDB" id="F9QB16"/>
<evidence type="ECO:0000313" key="3">
    <source>
        <dbReference type="Proteomes" id="UP000006235"/>
    </source>
</evidence>
<gene>
    <name evidence="2" type="ORF">HMPREF9952_1624</name>
</gene>
<feature type="signal peptide" evidence="1">
    <location>
        <begin position="1"/>
        <end position="21"/>
    </location>
</feature>
<dbReference type="InterPro" id="IPR006513">
    <property type="entry name" value="YtfJ_HI0045"/>
</dbReference>
<feature type="chain" id="PRO_5003393203" evidence="1">
    <location>
        <begin position="22"/>
        <end position="129"/>
    </location>
</feature>
<comment type="caution">
    <text evidence="2">The sequence shown here is derived from an EMBL/GenBank/DDBJ whole genome shotgun (WGS) entry which is preliminary data.</text>
</comment>
<evidence type="ECO:0000256" key="1">
    <source>
        <dbReference type="SAM" id="SignalP"/>
    </source>
</evidence>
<sequence>MKKIMLLSAVMGSLISVNAFAHNIQPSQLLANVTVSDKGEITLNGNDVAYKPWGSTALPGKVRVIQHIAGRSAAKEKNQAMIEAIKAAHFNQAKYQTTTIINADDAVVGTGMFVKSSAEKGKKKMPTAK</sequence>